<evidence type="ECO:0000256" key="1">
    <source>
        <dbReference type="ARBA" id="ARBA00022737"/>
    </source>
</evidence>
<evidence type="ECO:0000313" key="4">
    <source>
        <dbReference type="EMBL" id="SVA18291.1"/>
    </source>
</evidence>
<dbReference type="AlphaFoldDB" id="A0A381TS51"/>
<evidence type="ECO:0000256" key="3">
    <source>
        <dbReference type="SAM" id="MobiDB-lite"/>
    </source>
</evidence>
<gene>
    <name evidence="4" type="ORF">METZ01_LOCUS71145</name>
</gene>
<dbReference type="InterPro" id="IPR002110">
    <property type="entry name" value="Ankyrin_rpt"/>
</dbReference>
<evidence type="ECO:0000256" key="2">
    <source>
        <dbReference type="ARBA" id="ARBA00023043"/>
    </source>
</evidence>
<dbReference type="EMBL" id="UINC01004990">
    <property type="protein sequence ID" value="SVA18291.1"/>
    <property type="molecule type" value="Genomic_DNA"/>
</dbReference>
<organism evidence="4">
    <name type="scientific">marine metagenome</name>
    <dbReference type="NCBI Taxonomy" id="408172"/>
    <lineage>
        <taxon>unclassified sequences</taxon>
        <taxon>metagenomes</taxon>
        <taxon>ecological metagenomes</taxon>
    </lineage>
</organism>
<proteinExistence type="predicted"/>
<dbReference type="InterPro" id="IPR036770">
    <property type="entry name" value="Ankyrin_rpt-contain_sf"/>
</dbReference>
<name>A0A381TS51_9ZZZZ</name>
<dbReference type="PANTHER" id="PTHR24173:SF74">
    <property type="entry name" value="ANKYRIN REPEAT DOMAIN-CONTAINING PROTEIN 16"/>
    <property type="match status" value="1"/>
</dbReference>
<keyword evidence="2" id="KW-0040">ANK repeat</keyword>
<reference evidence="4" key="1">
    <citation type="submission" date="2018-05" db="EMBL/GenBank/DDBJ databases">
        <authorList>
            <person name="Lanie J.A."/>
            <person name="Ng W.-L."/>
            <person name="Kazmierczak K.M."/>
            <person name="Andrzejewski T.M."/>
            <person name="Davidsen T.M."/>
            <person name="Wayne K.J."/>
            <person name="Tettelin H."/>
            <person name="Glass J.I."/>
            <person name="Rusch D."/>
            <person name="Podicherti R."/>
            <person name="Tsui H.-C.T."/>
            <person name="Winkler M.E."/>
        </authorList>
    </citation>
    <scope>NUCLEOTIDE SEQUENCE</scope>
</reference>
<protein>
    <submittedName>
        <fullName evidence="4">Uncharacterized protein</fullName>
    </submittedName>
</protein>
<dbReference type="SUPFAM" id="SSF48403">
    <property type="entry name" value="Ankyrin repeat"/>
    <property type="match status" value="1"/>
</dbReference>
<dbReference type="PROSITE" id="PS50297">
    <property type="entry name" value="ANK_REP_REGION"/>
    <property type="match status" value="1"/>
</dbReference>
<accession>A0A381TS51</accession>
<dbReference type="PROSITE" id="PS50088">
    <property type="entry name" value="ANK_REPEAT"/>
    <property type="match status" value="1"/>
</dbReference>
<keyword evidence="1" id="KW-0677">Repeat</keyword>
<sequence>VPSVEILQALLEAGGNVEVPADDGTTPLMAAMGMVQNEARQAPEDEALKLVEVLMRRDIDLDAVDRRGRTAMHGAARLAKNRFIEVLASHGAEVSAADARGLTPLDVGTASRPLHPTTEALLRNLGAVSGRDDESR</sequence>
<feature type="region of interest" description="Disordered" evidence="3">
    <location>
        <begin position="108"/>
        <end position="136"/>
    </location>
</feature>
<feature type="non-terminal residue" evidence="4">
    <location>
        <position position="1"/>
    </location>
</feature>
<dbReference type="Gene3D" id="1.25.40.20">
    <property type="entry name" value="Ankyrin repeat-containing domain"/>
    <property type="match status" value="1"/>
</dbReference>
<dbReference type="PANTHER" id="PTHR24173">
    <property type="entry name" value="ANKYRIN REPEAT CONTAINING"/>
    <property type="match status" value="1"/>
</dbReference>